<accession>A0AAD6V4R7</accession>
<reference evidence="2" key="1">
    <citation type="submission" date="2023-03" db="EMBL/GenBank/DDBJ databases">
        <title>Massive genome expansion in bonnet fungi (Mycena s.s.) driven by repeated elements and novel gene families across ecological guilds.</title>
        <authorList>
            <consortium name="Lawrence Berkeley National Laboratory"/>
            <person name="Harder C.B."/>
            <person name="Miyauchi S."/>
            <person name="Viragh M."/>
            <person name="Kuo A."/>
            <person name="Thoen E."/>
            <person name="Andreopoulos B."/>
            <person name="Lu D."/>
            <person name="Skrede I."/>
            <person name="Drula E."/>
            <person name="Henrissat B."/>
            <person name="Morin E."/>
            <person name="Kohler A."/>
            <person name="Barry K."/>
            <person name="LaButti K."/>
            <person name="Morin E."/>
            <person name="Salamov A."/>
            <person name="Lipzen A."/>
            <person name="Mereny Z."/>
            <person name="Hegedus B."/>
            <person name="Baldrian P."/>
            <person name="Stursova M."/>
            <person name="Weitz H."/>
            <person name="Taylor A."/>
            <person name="Grigoriev I.V."/>
            <person name="Nagy L.G."/>
            <person name="Martin F."/>
            <person name="Kauserud H."/>
        </authorList>
    </citation>
    <scope>NUCLEOTIDE SEQUENCE</scope>
    <source>
        <strain evidence="2">9144</strain>
    </source>
</reference>
<feature type="region of interest" description="Disordered" evidence="1">
    <location>
        <begin position="108"/>
        <end position="258"/>
    </location>
</feature>
<protein>
    <submittedName>
        <fullName evidence="2">Uncharacterized protein</fullName>
    </submittedName>
</protein>
<dbReference type="AlphaFoldDB" id="A0AAD6V4R7"/>
<feature type="region of interest" description="Disordered" evidence="1">
    <location>
        <begin position="360"/>
        <end position="382"/>
    </location>
</feature>
<comment type="caution">
    <text evidence="2">The sequence shown here is derived from an EMBL/GenBank/DDBJ whole genome shotgun (WGS) entry which is preliminary data.</text>
</comment>
<gene>
    <name evidence="2" type="ORF">GGX14DRAFT_572736</name>
</gene>
<sequence>MAITKDVTRLTSQQESFLLSVEKSIKATRFNDLSDQRYFLDQQAKTLLKYRPQLYSFASKRELGEVVFTLKVAYQAINSKLEPNPPGSFYNDICTFASDIIRERAKHSERIRADRARRQQEHRQELQEAKEAAETLRQLQKEKVKSKRASPPPALVEVSEGDQSDGSETGSVIFVKNKPKSKSPTSDSTGEAADTMVVDDPNEMKDATPSPPPNTPKTEGADREAPRSMVPRKRPREETEVSPDSSSAGEHAESETIRVDSSFLPVGVVLGSLPDSQSSFQRPSLREQVSDIRYAVRKHSAKIRRLLVEHNRLETAAEREYCENGGKLSKPHPQLFTISAELSANLRARDVLNMQLSDLLGGGSDGAASEPSVGSKASNSDA</sequence>
<evidence type="ECO:0000313" key="3">
    <source>
        <dbReference type="Proteomes" id="UP001219525"/>
    </source>
</evidence>
<evidence type="ECO:0000313" key="2">
    <source>
        <dbReference type="EMBL" id="KAJ7199707.1"/>
    </source>
</evidence>
<proteinExistence type="predicted"/>
<name>A0AAD6V4R7_9AGAR</name>
<organism evidence="2 3">
    <name type="scientific">Mycena pura</name>
    <dbReference type="NCBI Taxonomy" id="153505"/>
    <lineage>
        <taxon>Eukaryota</taxon>
        <taxon>Fungi</taxon>
        <taxon>Dikarya</taxon>
        <taxon>Basidiomycota</taxon>
        <taxon>Agaricomycotina</taxon>
        <taxon>Agaricomycetes</taxon>
        <taxon>Agaricomycetidae</taxon>
        <taxon>Agaricales</taxon>
        <taxon>Marasmiineae</taxon>
        <taxon>Mycenaceae</taxon>
        <taxon>Mycena</taxon>
    </lineage>
</organism>
<keyword evidence="3" id="KW-1185">Reference proteome</keyword>
<dbReference type="Proteomes" id="UP001219525">
    <property type="component" value="Unassembled WGS sequence"/>
</dbReference>
<feature type="compositionally biased region" description="Basic and acidic residues" evidence="1">
    <location>
        <begin position="108"/>
        <end position="143"/>
    </location>
</feature>
<dbReference type="EMBL" id="JARJCW010000067">
    <property type="protein sequence ID" value="KAJ7199707.1"/>
    <property type="molecule type" value="Genomic_DNA"/>
</dbReference>
<evidence type="ECO:0000256" key="1">
    <source>
        <dbReference type="SAM" id="MobiDB-lite"/>
    </source>
</evidence>